<dbReference type="EMBL" id="CM029043">
    <property type="protein sequence ID" value="KAG2612597.1"/>
    <property type="molecule type" value="Genomic_DNA"/>
</dbReference>
<evidence type="ECO:0000313" key="2">
    <source>
        <dbReference type="Proteomes" id="UP000823388"/>
    </source>
</evidence>
<name>A0A8T0TR95_PANVG</name>
<keyword evidence="2" id="KW-1185">Reference proteome</keyword>
<sequence length="41" mass="4645">MFSSVLSLRRQNSGEDLGCLLRRTCFLLPVLRLSIPLLPND</sequence>
<protein>
    <submittedName>
        <fullName evidence="1">Uncharacterized protein</fullName>
    </submittedName>
</protein>
<proteinExistence type="predicted"/>
<comment type="caution">
    <text evidence="1">The sequence shown here is derived from an EMBL/GenBank/DDBJ whole genome shotgun (WGS) entry which is preliminary data.</text>
</comment>
<accession>A0A8T0TR95</accession>
<organism evidence="1 2">
    <name type="scientific">Panicum virgatum</name>
    <name type="common">Blackwell switchgrass</name>
    <dbReference type="NCBI Taxonomy" id="38727"/>
    <lineage>
        <taxon>Eukaryota</taxon>
        <taxon>Viridiplantae</taxon>
        <taxon>Streptophyta</taxon>
        <taxon>Embryophyta</taxon>
        <taxon>Tracheophyta</taxon>
        <taxon>Spermatophyta</taxon>
        <taxon>Magnoliopsida</taxon>
        <taxon>Liliopsida</taxon>
        <taxon>Poales</taxon>
        <taxon>Poaceae</taxon>
        <taxon>PACMAD clade</taxon>
        <taxon>Panicoideae</taxon>
        <taxon>Panicodae</taxon>
        <taxon>Paniceae</taxon>
        <taxon>Panicinae</taxon>
        <taxon>Panicum</taxon>
        <taxon>Panicum sect. Hiantes</taxon>
    </lineage>
</organism>
<reference evidence="1" key="1">
    <citation type="submission" date="2020-05" db="EMBL/GenBank/DDBJ databases">
        <title>WGS assembly of Panicum virgatum.</title>
        <authorList>
            <person name="Lovell J.T."/>
            <person name="Jenkins J."/>
            <person name="Shu S."/>
            <person name="Juenger T.E."/>
            <person name="Schmutz J."/>
        </authorList>
    </citation>
    <scope>NUCLEOTIDE SEQUENCE</scope>
    <source>
        <strain evidence="1">AP13</strain>
    </source>
</reference>
<evidence type="ECO:0000313" key="1">
    <source>
        <dbReference type="EMBL" id="KAG2612597.1"/>
    </source>
</evidence>
<dbReference type="AlphaFoldDB" id="A0A8T0TR95"/>
<dbReference type="Proteomes" id="UP000823388">
    <property type="component" value="Chromosome 4K"/>
</dbReference>
<gene>
    <name evidence="1" type="ORF">PVAP13_4KG301005</name>
</gene>